<dbReference type="PANTHER" id="PTHR32054">
    <property type="entry name" value="HEAVY CHAIN, PUTATIVE, EXPRESSED-RELATED-RELATED"/>
    <property type="match status" value="1"/>
</dbReference>
<dbReference type="AlphaFoldDB" id="A0A835HS85"/>
<dbReference type="PANTHER" id="PTHR32054:SF70">
    <property type="entry name" value="OS07G0620100 PROTEIN"/>
    <property type="match status" value="1"/>
</dbReference>
<proteinExistence type="inferred from homology"/>
<organism evidence="4 5">
    <name type="scientific">Coptis chinensis</name>
    <dbReference type="NCBI Taxonomy" id="261450"/>
    <lineage>
        <taxon>Eukaryota</taxon>
        <taxon>Viridiplantae</taxon>
        <taxon>Streptophyta</taxon>
        <taxon>Embryophyta</taxon>
        <taxon>Tracheophyta</taxon>
        <taxon>Spermatophyta</taxon>
        <taxon>Magnoliopsida</taxon>
        <taxon>Ranunculales</taxon>
        <taxon>Ranunculaceae</taxon>
        <taxon>Coptidoideae</taxon>
        <taxon>Coptis</taxon>
    </lineage>
</organism>
<dbReference type="Proteomes" id="UP000631114">
    <property type="component" value="Unassembled WGS sequence"/>
</dbReference>
<reference evidence="4 5" key="1">
    <citation type="submission" date="2020-10" db="EMBL/GenBank/DDBJ databases">
        <title>The Coptis chinensis genome and diversification of protoberbering-type alkaloids.</title>
        <authorList>
            <person name="Wang B."/>
            <person name="Shu S."/>
            <person name="Song C."/>
            <person name="Liu Y."/>
        </authorList>
    </citation>
    <scope>NUCLEOTIDE SEQUENCE [LARGE SCALE GENOMIC DNA]</scope>
    <source>
        <strain evidence="4">HL-2020</strain>
        <tissue evidence="4">Leaf</tissue>
    </source>
</reference>
<comment type="caution">
    <text evidence="4">The sequence shown here is derived from an EMBL/GenBank/DDBJ whole genome shotgun (WGS) entry which is preliminary data.</text>
</comment>
<feature type="coiled-coil region" evidence="3">
    <location>
        <begin position="122"/>
        <end position="156"/>
    </location>
</feature>
<evidence type="ECO:0000256" key="1">
    <source>
        <dbReference type="ARBA" id="ARBA00005485"/>
    </source>
</evidence>
<name>A0A835HS85_9MAGN</name>
<sequence>MQQQVMLTKDKVMFREERPENSLQITRYSGQLYDTRSKKTIKDELAKTKEEITKAREKVMQSWLDSKPLIDNLEKQQLGLKNARIRSSMATVFIPDLEMQLETTNASIKSTKEKELEARTRIEKLGKSLELISEEMEDLKLETEREREARAKLKQELRIRRQTLRTLQLTLRAVRIESEALAASKADALHHINQSSTDDEYDPTVQLTHEEYHALRKRANEEVELGDWRVSVSMEQRQGAEESRDKALIRLKAIYSGNRRSNVDIEEGNVPELQDKGLYEMPEHENLRKKKRAHNRTLEDIMVTAKGRGPSQQVKRSRRKYKNKMVKKKKSSILHQIKSFLVRNINWLFG</sequence>
<evidence type="ECO:0000313" key="5">
    <source>
        <dbReference type="Proteomes" id="UP000631114"/>
    </source>
</evidence>
<dbReference type="InterPro" id="IPR008545">
    <property type="entry name" value="Web"/>
</dbReference>
<dbReference type="GO" id="GO:0005829">
    <property type="term" value="C:cytosol"/>
    <property type="evidence" value="ECO:0007669"/>
    <property type="project" value="TreeGrafter"/>
</dbReference>
<evidence type="ECO:0000256" key="2">
    <source>
        <dbReference type="ARBA" id="ARBA00023054"/>
    </source>
</evidence>
<evidence type="ECO:0000256" key="3">
    <source>
        <dbReference type="SAM" id="Coils"/>
    </source>
</evidence>
<dbReference type="EMBL" id="JADFTS010000006">
    <property type="protein sequence ID" value="KAF9603921.1"/>
    <property type="molecule type" value="Genomic_DNA"/>
</dbReference>
<dbReference type="GO" id="GO:0009904">
    <property type="term" value="P:chloroplast accumulation movement"/>
    <property type="evidence" value="ECO:0007669"/>
    <property type="project" value="TreeGrafter"/>
</dbReference>
<protein>
    <submittedName>
        <fullName evidence="4">Uncharacterized protein</fullName>
    </submittedName>
</protein>
<keyword evidence="2 3" id="KW-0175">Coiled coil</keyword>
<dbReference type="GO" id="GO:0009903">
    <property type="term" value="P:chloroplast avoidance movement"/>
    <property type="evidence" value="ECO:0007669"/>
    <property type="project" value="TreeGrafter"/>
</dbReference>
<keyword evidence="5" id="KW-1185">Reference proteome</keyword>
<dbReference type="OrthoDB" id="852135at2759"/>
<accession>A0A835HS85</accession>
<comment type="similarity">
    <text evidence="1">Belongs to the WEB family.</text>
</comment>
<gene>
    <name evidence="4" type="ORF">IFM89_038831</name>
</gene>
<evidence type="ECO:0000313" key="4">
    <source>
        <dbReference type="EMBL" id="KAF9603921.1"/>
    </source>
</evidence>
<dbReference type="Pfam" id="PF05701">
    <property type="entry name" value="WEMBL"/>
    <property type="match status" value="1"/>
</dbReference>